<dbReference type="Proteomes" id="UP000015105">
    <property type="component" value="Chromosome 1D"/>
</dbReference>
<dbReference type="Gramene" id="AET1Gv20070700.1">
    <property type="protein sequence ID" value="AET1Gv20070700.1"/>
    <property type="gene ID" value="AET1Gv20070700"/>
</dbReference>
<reference evidence="2" key="1">
    <citation type="journal article" date="2014" name="Science">
        <title>Ancient hybridizations among the ancestral genomes of bread wheat.</title>
        <authorList>
            <consortium name="International Wheat Genome Sequencing Consortium,"/>
            <person name="Marcussen T."/>
            <person name="Sandve S.R."/>
            <person name="Heier L."/>
            <person name="Spannagl M."/>
            <person name="Pfeifer M."/>
            <person name="Jakobsen K.S."/>
            <person name="Wulff B.B."/>
            <person name="Steuernagel B."/>
            <person name="Mayer K.F."/>
            <person name="Olsen O.A."/>
        </authorList>
    </citation>
    <scope>NUCLEOTIDE SEQUENCE [LARGE SCALE GENOMIC DNA]</scope>
    <source>
        <strain evidence="2">cv. AL8/78</strain>
    </source>
</reference>
<organism evidence="1 2">
    <name type="scientific">Aegilops tauschii subsp. strangulata</name>
    <name type="common">Goatgrass</name>
    <dbReference type="NCBI Taxonomy" id="200361"/>
    <lineage>
        <taxon>Eukaryota</taxon>
        <taxon>Viridiplantae</taxon>
        <taxon>Streptophyta</taxon>
        <taxon>Embryophyta</taxon>
        <taxon>Tracheophyta</taxon>
        <taxon>Spermatophyta</taxon>
        <taxon>Magnoliopsida</taxon>
        <taxon>Liliopsida</taxon>
        <taxon>Poales</taxon>
        <taxon>Poaceae</taxon>
        <taxon>BOP clade</taxon>
        <taxon>Pooideae</taxon>
        <taxon>Triticodae</taxon>
        <taxon>Triticeae</taxon>
        <taxon>Triticinae</taxon>
        <taxon>Aegilops</taxon>
    </lineage>
</organism>
<dbReference type="EnsemblPlants" id="AET1Gv20070700.1">
    <property type="protein sequence ID" value="AET1Gv20070700.1"/>
    <property type="gene ID" value="AET1Gv20070700"/>
</dbReference>
<reference evidence="1" key="3">
    <citation type="journal article" date="2017" name="Nature">
        <title>Genome sequence of the progenitor of the wheat D genome Aegilops tauschii.</title>
        <authorList>
            <person name="Luo M.C."/>
            <person name="Gu Y.Q."/>
            <person name="Puiu D."/>
            <person name="Wang H."/>
            <person name="Twardziok S.O."/>
            <person name="Deal K.R."/>
            <person name="Huo N."/>
            <person name="Zhu T."/>
            <person name="Wang L."/>
            <person name="Wang Y."/>
            <person name="McGuire P.E."/>
            <person name="Liu S."/>
            <person name="Long H."/>
            <person name="Ramasamy R.K."/>
            <person name="Rodriguez J.C."/>
            <person name="Van S.L."/>
            <person name="Yuan L."/>
            <person name="Wang Z."/>
            <person name="Xia Z."/>
            <person name="Xiao L."/>
            <person name="Anderson O.D."/>
            <person name="Ouyang S."/>
            <person name="Liang Y."/>
            <person name="Zimin A.V."/>
            <person name="Pertea G."/>
            <person name="Qi P."/>
            <person name="Bennetzen J.L."/>
            <person name="Dai X."/>
            <person name="Dawson M.W."/>
            <person name="Muller H.G."/>
            <person name="Kugler K."/>
            <person name="Rivarola-Duarte L."/>
            <person name="Spannagl M."/>
            <person name="Mayer K.F.X."/>
            <person name="Lu F.H."/>
            <person name="Bevan M.W."/>
            <person name="Leroy P."/>
            <person name="Li P."/>
            <person name="You F.M."/>
            <person name="Sun Q."/>
            <person name="Liu Z."/>
            <person name="Lyons E."/>
            <person name="Wicker T."/>
            <person name="Salzberg S.L."/>
            <person name="Devos K.M."/>
            <person name="Dvorak J."/>
        </authorList>
    </citation>
    <scope>NUCLEOTIDE SEQUENCE [LARGE SCALE GENOMIC DNA]</scope>
    <source>
        <strain evidence="1">cv. AL8/78</strain>
    </source>
</reference>
<sequence length="65" mass="7694">MICSRNMVHQSNVAKAKWIRCEYNQDIRQRNVGEPHVFSDCTSALCIICIRNRKCCPRRFIHSKQ</sequence>
<name>A0A452XN07_AEGTS</name>
<reference evidence="1" key="4">
    <citation type="submission" date="2019-03" db="UniProtKB">
        <authorList>
            <consortium name="EnsemblPlants"/>
        </authorList>
    </citation>
    <scope>IDENTIFICATION</scope>
</reference>
<proteinExistence type="predicted"/>
<protein>
    <submittedName>
        <fullName evidence="1">Uncharacterized protein</fullName>
    </submittedName>
</protein>
<reference evidence="2" key="2">
    <citation type="journal article" date="2017" name="Nat. Plants">
        <title>The Aegilops tauschii genome reveals multiple impacts of transposons.</title>
        <authorList>
            <person name="Zhao G."/>
            <person name="Zou C."/>
            <person name="Li K."/>
            <person name="Wang K."/>
            <person name="Li T."/>
            <person name="Gao L."/>
            <person name="Zhang X."/>
            <person name="Wang H."/>
            <person name="Yang Z."/>
            <person name="Liu X."/>
            <person name="Jiang W."/>
            <person name="Mao L."/>
            <person name="Kong X."/>
            <person name="Jiao Y."/>
            <person name="Jia J."/>
        </authorList>
    </citation>
    <scope>NUCLEOTIDE SEQUENCE [LARGE SCALE GENOMIC DNA]</scope>
    <source>
        <strain evidence="2">cv. AL8/78</strain>
    </source>
</reference>
<accession>A0A452XN07</accession>
<reference evidence="1" key="5">
    <citation type="journal article" date="2021" name="G3 (Bethesda)">
        <title>Aegilops tauschii genome assembly Aet v5.0 features greater sequence contiguity and improved annotation.</title>
        <authorList>
            <person name="Wang L."/>
            <person name="Zhu T."/>
            <person name="Rodriguez J.C."/>
            <person name="Deal K.R."/>
            <person name="Dubcovsky J."/>
            <person name="McGuire P.E."/>
            <person name="Lux T."/>
            <person name="Spannagl M."/>
            <person name="Mayer K.F.X."/>
            <person name="Baldrich P."/>
            <person name="Meyers B.C."/>
            <person name="Huo N."/>
            <person name="Gu Y.Q."/>
            <person name="Zhou H."/>
            <person name="Devos K.M."/>
            <person name="Bennetzen J.L."/>
            <person name="Unver T."/>
            <person name="Budak H."/>
            <person name="Gulick P.J."/>
            <person name="Galiba G."/>
            <person name="Kalapos B."/>
            <person name="Nelson D.R."/>
            <person name="Li P."/>
            <person name="You F.M."/>
            <person name="Luo M.C."/>
            <person name="Dvorak J."/>
        </authorList>
    </citation>
    <scope>NUCLEOTIDE SEQUENCE [LARGE SCALE GENOMIC DNA]</scope>
    <source>
        <strain evidence="1">cv. AL8/78</strain>
    </source>
</reference>
<evidence type="ECO:0000313" key="1">
    <source>
        <dbReference type="EnsemblPlants" id="AET1Gv20070700.1"/>
    </source>
</evidence>
<keyword evidence="2" id="KW-1185">Reference proteome</keyword>
<evidence type="ECO:0000313" key="2">
    <source>
        <dbReference type="Proteomes" id="UP000015105"/>
    </source>
</evidence>
<dbReference type="AlphaFoldDB" id="A0A452XN07"/>